<dbReference type="EMBL" id="CAJFCJ010000059">
    <property type="protein sequence ID" value="CAD5126539.1"/>
    <property type="molecule type" value="Genomic_DNA"/>
</dbReference>
<dbReference type="PANTHER" id="PTHR23275">
    <property type="entry name" value="CABRIOLET.-RELATED"/>
    <property type="match status" value="1"/>
</dbReference>
<organism evidence="3 4">
    <name type="scientific">Dimorphilus gyrociliatus</name>
    <dbReference type="NCBI Taxonomy" id="2664684"/>
    <lineage>
        <taxon>Eukaryota</taxon>
        <taxon>Metazoa</taxon>
        <taxon>Spiralia</taxon>
        <taxon>Lophotrochozoa</taxon>
        <taxon>Annelida</taxon>
        <taxon>Polychaeta</taxon>
        <taxon>Polychaeta incertae sedis</taxon>
        <taxon>Dinophilidae</taxon>
        <taxon>Dimorphilus</taxon>
    </lineage>
</organism>
<evidence type="ECO:0000259" key="2">
    <source>
        <dbReference type="SMART" id="SM00181"/>
    </source>
</evidence>
<evidence type="ECO:0000256" key="1">
    <source>
        <dbReference type="SAM" id="SignalP"/>
    </source>
</evidence>
<dbReference type="InterPro" id="IPR052798">
    <property type="entry name" value="Giardia_VSA"/>
</dbReference>
<dbReference type="Proteomes" id="UP000549394">
    <property type="component" value="Unassembled WGS sequence"/>
</dbReference>
<accession>A0A7I8WED0</accession>
<dbReference type="InterPro" id="IPR009030">
    <property type="entry name" value="Growth_fac_rcpt_cys_sf"/>
</dbReference>
<proteinExistence type="predicted"/>
<name>A0A7I8WED0_9ANNE</name>
<keyword evidence="4" id="KW-1185">Reference proteome</keyword>
<dbReference type="InterPro" id="IPR006212">
    <property type="entry name" value="Furin_repeat"/>
</dbReference>
<dbReference type="OrthoDB" id="10252017at2759"/>
<feature type="domain" description="EGF-like" evidence="2">
    <location>
        <begin position="59"/>
        <end position="99"/>
    </location>
</feature>
<feature type="chain" id="PRO_5029635886" evidence="1">
    <location>
        <begin position="19"/>
        <end position="1978"/>
    </location>
</feature>
<keyword evidence="1" id="KW-0732">Signal</keyword>
<feature type="domain" description="EGF-like" evidence="2">
    <location>
        <begin position="240"/>
        <end position="275"/>
    </location>
</feature>
<feature type="domain" description="EGF-like" evidence="2">
    <location>
        <begin position="433"/>
        <end position="472"/>
    </location>
</feature>
<dbReference type="SMART" id="SM00181">
    <property type="entry name" value="EGF"/>
    <property type="match status" value="17"/>
</dbReference>
<feature type="domain" description="EGF-like" evidence="2">
    <location>
        <begin position="132"/>
        <end position="166"/>
    </location>
</feature>
<feature type="domain" description="EGF-like" evidence="2">
    <location>
        <begin position="858"/>
        <end position="906"/>
    </location>
</feature>
<feature type="domain" description="EGF-like" evidence="2">
    <location>
        <begin position="1408"/>
        <end position="1446"/>
    </location>
</feature>
<feature type="domain" description="EGF-like" evidence="2">
    <location>
        <begin position="1192"/>
        <end position="1245"/>
    </location>
</feature>
<feature type="domain" description="EGF-like" evidence="2">
    <location>
        <begin position="1486"/>
        <end position="1521"/>
    </location>
</feature>
<evidence type="ECO:0000313" key="3">
    <source>
        <dbReference type="EMBL" id="CAD5126539.1"/>
    </source>
</evidence>
<feature type="domain" description="EGF-like" evidence="2">
    <location>
        <begin position="761"/>
        <end position="791"/>
    </location>
</feature>
<feature type="domain" description="EGF-like" evidence="2">
    <location>
        <begin position="1323"/>
        <end position="1360"/>
    </location>
</feature>
<feature type="domain" description="EGF-like" evidence="2">
    <location>
        <begin position="1269"/>
        <end position="1322"/>
    </location>
</feature>
<dbReference type="PANTHER" id="PTHR23275:SF100">
    <property type="entry name" value="EGF-LIKE DOMAIN-CONTAINING PROTEIN"/>
    <property type="match status" value="1"/>
</dbReference>
<feature type="domain" description="EGF-like" evidence="2">
    <location>
        <begin position="1782"/>
        <end position="1822"/>
    </location>
</feature>
<dbReference type="InterPro" id="IPR000742">
    <property type="entry name" value="EGF"/>
</dbReference>
<gene>
    <name evidence="3" type="ORF">DGYR_LOCUS13777</name>
</gene>
<dbReference type="SUPFAM" id="SSF57184">
    <property type="entry name" value="Growth factor receptor domain"/>
    <property type="match status" value="8"/>
</dbReference>
<reference evidence="3 4" key="1">
    <citation type="submission" date="2020-08" db="EMBL/GenBank/DDBJ databases">
        <authorList>
            <person name="Hejnol A."/>
        </authorList>
    </citation>
    <scope>NUCLEOTIDE SEQUENCE [LARGE SCALE GENOMIC DNA]</scope>
</reference>
<feature type="domain" description="EGF-like" evidence="2">
    <location>
        <begin position="1644"/>
        <end position="1676"/>
    </location>
</feature>
<feature type="signal peptide" evidence="1">
    <location>
        <begin position="1"/>
        <end position="18"/>
    </location>
</feature>
<feature type="domain" description="EGF-like" evidence="2">
    <location>
        <begin position="1823"/>
        <end position="1855"/>
    </location>
</feature>
<comment type="caution">
    <text evidence="3">The sequence shown here is derived from an EMBL/GenBank/DDBJ whole genome shotgun (WGS) entry which is preliminary data.</text>
</comment>
<protein>
    <submittedName>
        <fullName evidence="3">DgyrCDS14640</fullName>
    </submittedName>
</protein>
<evidence type="ECO:0000313" key="4">
    <source>
        <dbReference type="Proteomes" id="UP000549394"/>
    </source>
</evidence>
<dbReference type="SMART" id="SM00261">
    <property type="entry name" value="FU"/>
    <property type="match status" value="8"/>
</dbReference>
<feature type="domain" description="EGF-like" evidence="2">
    <location>
        <begin position="1713"/>
        <end position="1745"/>
    </location>
</feature>
<sequence>MDYKIFFFFTLNLITTDSATVTKKQILNCQVGQTTDKILSCGICQSGTIHSIDRLSCYKCPDYCAIGSCKLKADTSNPADATICEKCINNYFMKEGSCQKCLPGCKKCDSIDKCQDCFSNFALRSKSQDCIACPQNCKKCSWLVTTLNVLCEICNEGYTVQNRNCVACGSYCKSCKYTKGIGITCNTCDTNAYKETNNNKSTCKLCSTSMAGCAKCSNKDTCTECISKAYVLTSSKSCTKCSSIHSSCLECKASSGTNKCTKCKIGYYIKDNSCFSCPRNCHTCLETNNVVKCSRCMADYTVLASNACDKCPDNCLECEVSSSKLICKADKCKPKYTRNSHNLCSRCPDKCNECTWNAANSRTECTGTNAIHSCIEKETGRSWGRKSDGTCAACPNNCDKCYFEKNTAITPVCYASMCQNKYTFDDISGICVSCPDGCEHCKKRPTGLTCIECSKGFAPNYGNSSNNIEFCVACSIENCDFCEVISNEVKCMRSPCENFASKKFSFETGTCEDIPINSVSFSTDTDESEFFSLERTNGTSFDHDTASEYIEAHPDEVFAWRFPPPPPPPSPCPPGSIFIPFGPFSGQCRDCGYNCADCFWPFEEIDVKCRTCIGNTQWVDIEVEGVASRGCYDCTNARLQCNKFERFGSHPNYKCRCKVNECMGDQTVSGKVTALQESNSASTPFQKCSACSEMFPYAFECSGSTNGYPKVSSCQIGFAKSKEDDFCLKIDDFCTVWNVTDTVNCLDCAVGSFKSELGCEPCPPGCSECFLLDSEPFCIACSNGKSGRDCKSSPDICDVKTVDFCEQKLNVVEQNFIVAICSCVACNSNYKIENALYKSGQRVGSCTVRDDIIGPLPNCLMHSSTPEGIGCSRCNQSATLINHRCVGIDNCKPGFNGKYMDKVQCNVPAKNYIKNDTEMIYVPSSLQGGLYCKGYISKSQTFSVNAARCAGCEPGYVLDTSNENQYTCISCQLSNLPNCVFAIAFNSKCICGRCYTDTADKHFLKHPVDSGCIEIADIPDCNEYTLKLTEGVYVSVCNECSNDKIVSKDGQTCLPCGPCHNGIPKLNLTRDACECTCLNNSFLNTNSNGCVNCSLDQIPNCKVFGLINDACTCSECLPTYELIGNSQCINCQNDIICTGGTAVKNSGNMCVCTCSSNALLNSNSNGCVSCSSDQIPNCKVFGLINDACTCSECLPTYELIGNSQCINCQNDIICTGGTVVKNSGNMCECTCSSNALLNSNSNGCVNCSSDQIPNCKVFGLINDACTCSECLPTYELIGNSQCINCQNDIICTGGTAVKNSGNTCVCTCSSNALLNSNSNGCVSCSSDQIPNCKVFRLINDACTCSECLVNYQLHGKTQCINNTNGEGGAGVIANCKEYNSPAVSECIECISGWALEPASPLTISKCHQCQAGCKSCIVDVTSTPTTVNKCTECLSSYALNNAGTCIQCPYNCDECRADPENQNNAICLSLGCRLGALKDSDFSCNSCSIANCEVCVQQINGIFKCLKCHRGYYKDNNGNCVACIANCPVCLNDQYCISDGCKEGFIRHRTEGTCLPCTGDGVARCSYQTASSNILIPQICKIGFRLNKSTNLAFCERCDPNCKKCNVNGIAKCDDEQCNLGYFYDPISKECFQNKPRCEKSERLCPTGCNSCSLVGESVQCTSCLPSYGLSQGSCKQCNVDKCQTCEIPSGKSSMVCTQCSEQHYLNADSCGKCPHLCKECSHNGNYQCKTCLKGYGKASDGTCIHCPSNCEICAVNSNRIGICIKCASNEFSLQTDGTCMPCSSAVFANCATCSSTTLNRKAVCNSCTAGYSLSDDGEECIPCSITKCSMCIHGNICSECKTGFHLMNYNKECAQKCYECKGNQAECGDEISSSNNNTDKMRIVNCSIGDCWAYRSESFSKLEYARGCSNETCTSETEHEYCKSADGKIECVKCCKGDKCNSWELDGKAGVEKTTYKLPLIAISVIYVFFFQSKPFN</sequence>
<feature type="domain" description="EGF-like" evidence="2">
    <location>
        <begin position="1115"/>
        <end position="1168"/>
    </location>
</feature>
<feature type="domain" description="EGF-like" evidence="2">
    <location>
        <begin position="276"/>
        <end position="309"/>
    </location>
</feature>